<proteinExistence type="predicted"/>
<evidence type="ECO:0000313" key="3">
    <source>
        <dbReference type="Proteomes" id="UP001196565"/>
    </source>
</evidence>
<reference evidence="2 3" key="1">
    <citation type="submission" date="2021-07" db="EMBL/GenBank/DDBJ databases">
        <authorList>
            <person name="So Y."/>
        </authorList>
    </citation>
    <scope>NUCLEOTIDE SEQUENCE [LARGE SCALE GENOMIC DNA]</scope>
    <source>
        <strain evidence="2 3">HJA6</strain>
    </source>
</reference>
<dbReference type="InterPro" id="IPR007636">
    <property type="entry name" value="Restrct_endonuc_II_XhoI"/>
</dbReference>
<keyword evidence="2" id="KW-0378">Hydrolase</keyword>
<evidence type="ECO:0000256" key="1">
    <source>
        <dbReference type="SAM" id="MobiDB-lite"/>
    </source>
</evidence>
<dbReference type="Proteomes" id="UP001196565">
    <property type="component" value="Unassembled WGS sequence"/>
</dbReference>
<dbReference type="Pfam" id="PF04555">
    <property type="entry name" value="XhoI"/>
    <property type="match status" value="1"/>
</dbReference>
<evidence type="ECO:0000313" key="2">
    <source>
        <dbReference type="EMBL" id="MBW6401951.1"/>
    </source>
</evidence>
<sequence>MAEAIKTFWTGRLNAQQAQALTGRVDAGTRGAVTSGKHMDGFLSIALPLVERFAPYAAKHTRGNELRLPGYYRHNKKFDVIVMDGPKLVAVLEFKSMVGSFGNNANNRFEEVLGAAVDFWKAWDKGMLGTGMRPFLGWLMVLEDHEDSRRIVTDRSPHFAIAPDFLRTSYIDRFNRICERMVQERLYTAAAVISSKKGEADHDGSYREETAGTGIQRLFGDFASHLEEYTRDHHHPNLSLVLTSPPYAETPRRRTR</sequence>
<comment type="caution">
    <text evidence="2">The sequence shown here is derived from an EMBL/GenBank/DDBJ whole genome shotgun (WGS) entry which is preliminary data.</text>
</comment>
<keyword evidence="2" id="KW-0540">Nuclease</keyword>
<accession>A0ABS7AI69</accession>
<organism evidence="2 3">
    <name type="scientific">Roseomonas alba</name>
    <dbReference type="NCBI Taxonomy" id="2846776"/>
    <lineage>
        <taxon>Bacteria</taxon>
        <taxon>Pseudomonadati</taxon>
        <taxon>Pseudomonadota</taxon>
        <taxon>Alphaproteobacteria</taxon>
        <taxon>Acetobacterales</taxon>
        <taxon>Roseomonadaceae</taxon>
        <taxon>Roseomonas</taxon>
    </lineage>
</organism>
<protein>
    <submittedName>
        <fullName evidence="2">PaeR7I family type II restriction endonuclease</fullName>
    </submittedName>
</protein>
<dbReference type="GO" id="GO:0004519">
    <property type="term" value="F:endonuclease activity"/>
    <property type="evidence" value="ECO:0007669"/>
    <property type="project" value="UniProtKB-KW"/>
</dbReference>
<keyword evidence="2" id="KW-0255">Endonuclease</keyword>
<name>A0ABS7AI69_9PROT</name>
<keyword evidence="3" id="KW-1185">Reference proteome</keyword>
<dbReference type="EMBL" id="JAHYBZ010000017">
    <property type="protein sequence ID" value="MBW6401951.1"/>
    <property type="molecule type" value="Genomic_DNA"/>
</dbReference>
<gene>
    <name evidence="2" type="ORF">KPL78_29160</name>
</gene>
<feature type="region of interest" description="Disordered" evidence="1">
    <location>
        <begin position="237"/>
        <end position="256"/>
    </location>
</feature>